<dbReference type="EMBL" id="CCYD01000349">
    <property type="protein sequence ID" value="CEG39121.1"/>
    <property type="molecule type" value="Genomic_DNA"/>
</dbReference>
<dbReference type="RefSeq" id="XP_036263100.1">
    <property type="nucleotide sequence ID" value="XM_036407392.1"/>
</dbReference>
<name>A0A0P1ADM5_PLAHL</name>
<reference evidence="2" key="1">
    <citation type="submission" date="2014-09" db="EMBL/GenBank/DDBJ databases">
        <authorList>
            <person name="Sharma Rahul"/>
            <person name="Thines Marco"/>
        </authorList>
    </citation>
    <scope>NUCLEOTIDE SEQUENCE [LARGE SCALE GENOMIC DNA]</scope>
</reference>
<accession>A0A0P1ADM5</accession>
<dbReference type="GeneID" id="59053050"/>
<dbReference type="Proteomes" id="UP000054928">
    <property type="component" value="Unassembled WGS sequence"/>
</dbReference>
<dbReference type="AlphaFoldDB" id="A0A0P1ADM5"/>
<keyword evidence="2" id="KW-1185">Reference proteome</keyword>
<evidence type="ECO:0000313" key="2">
    <source>
        <dbReference type="Proteomes" id="UP000054928"/>
    </source>
</evidence>
<organism evidence="1 2">
    <name type="scientific">Plasmopara halstedii</name>
    <name type="common">Downy mildew of sunflower</name>
    <dbReference type="NCBI Taxonomy" id="4781"/>
    <lineage>
        <taxon>Eukaryota</taxon>
        <taxon>Sar</taxon>
        <taxon>Stramenopiles</taxon>
        <taxon>Oomycota</taxon>
        <taxon>Peronosporomycetes</taxon>
        <taxon>Peronosporales</taxon>
        <taxon>Peronosporaceae</taxon>
        <taxon>Plasmopara</taxon>
    </lineage>
</organism>
<protein>
    <submittedName>
        <fullName evidence="1">Uncharacterized protein</fullName>
    </submittedName>
</protein>
<sequence>MKLKFTRAIASQSDSTTPEKGMSYVVIENRIRFTAKQKKEYRKIFVCTSSFALLKLAQTSLLCNFLVNEPAELSDKPRRNFLSASERYTLHVTVYGSRFNPTFPIIFSTASTSSCRHWTNQ</sequence>
<proteinExistence type="predicted"/>
<evidence type="ECO:0000313" key="1">
    <source>
        <dbReference type="EMBL" id="CEG39121.1"/>
    </source>
</evidence>